<dbReference type="RefSeq" id="YP_009120087.1">
    <property type="nucleotide sequence ID" value="NC_026440.1"/>
</dbReference>
<accession>A0A0B5JDP2</accession>
<reference evidence="2 3" key="1">
    <citation type="journal article" date="2015" name="Parasitol. Res.">
        <title>Viruses in close associations with free-living amoebae.</title>
        <authorList>
            <person name="Scheid P."/>
        </authorList>
    </citation>
    <scope>NUCLEOTIDE SEQUENCE [LARGE SCALE GENOMIC DNA]</scope>
    <source>
        <strain evidence="2">KlaHel</strain>
    </source>
</reference>
<evidence type="ECO:0000313" key="3">
    <source>
        <dbReference type="Proteomes" id="UP000202511"/>
    </source>
</evidence>
<feature type="region of interest" description="Disordered" evidence="1">
    <location>
        <begin position="216"/>
        <end position="256"/>
    </location>
</feature>
<feature type="compositionally biased region" description="Basic and acidic residues" evidence="1">
    <location>
        <begin position="1"/>
        <end position="11"/>
    </location>
</feature>
<feature type="compositionally biased region" description="Low complexity" evidence="1">
    <location>
        <begin position="222"/>
        <end position="241"/>
    </location>
</feature>
<feature type="compositionally biased region" description="Basic residues" evidence="1">
    <location>
        <begin position="41"/>
        <end position="56"/>
    </location>
</feature>
<feature type="region of interest" description="Disordered" evidence="1">
    <location>
        <begin position="1"/>
        <end position="56"/>
    </location>
</feature>
<proteinExistence type="predicted"/>
<name>A0A0B5JDP2_9VIRU</name>
<dbReference type="Proteomes" id="UP000202511">
    <property type="component" value="Segment"/>
</dbReference>
<evidence type="ECO:0000313" key="2">
    <source>
        <dbReference type="EMBL" id="AJF97852.1"/>
    </source>
</evidence>
<sequence>MSRRCRPDAPARRGCPFRPTRAPCTHETDDKKSCQKERANRQKKHNRKRKKKMKRATARLMSPLPWSISRVAAASLPARTERIEMASAGGTLTRRLADGKGEATISLAVLYDVHECARSAEAAKVQGPIKHADGRGALFCPPREHTWWPERLDVWAWLTPVCKDAVAIVLDTLDSGVMRKDEAVAVAVGVLNAAVQHHLRDQGAVPLLVLGHGHVRTTDKGSPPAMRRAPSARSAPPMSARDNIAKESPPEDGTRASMTVDSFVNLVGFRDAVMRAAVAQGDPFSRRGVALMARHLARLQQACVDHGRTAEAAGLSDMRAQLWTDRRCTTPL</sequence>
<feature type="compositionally biased region" description="Basic and acidic residues" evidence="1">
    <location>
        <begin position="243"/>
        <end position="254"/>
    </location>
</feature>
<dbReference type="KEGG" id="vg:23462769"/>
<organism evidence="2 3">
    <name type="scientific">Pandoravirus inopinatum</name>
    <dbReference type="NCBI Taxonomy" id="1605721"/>
    <lineage>
        <taxon>Viruses</taxon>
        <taxon>Pandoravirus</taxon>
    </lineage>
</organism>
<protein>
    <submittedName>
        <fullName evidence="2">Uncharacterized protein</fullName>
    </submittedName>
</protein>
<feature type="compositionally biased region" description="Basic and acidic residues" evidence="1">
    <location>
        <begin position="24"/>
        <end position="40"/>
    </location>
</feature>
<dbReference type="GeneID" id="23462769"/>
<evidence type="ECO:0000256" key="1">
    <source>
        <dbReference type="SAM" id="MobiDB-lite"/>
    </source>
</evidence>
<dbReference type="EMBL" id="KP136319">
    <property type="protein sequence ID" value="AJF97852.1"/>
    <property type="molecule type" value="Genomic_DNA"/>
</dbReference>